<organism evidence="2 3">
    <name type="scientific">Amycolatopsis saalfeldensis</name>
    <dbReference type="NCBI Taxonomy" id="394193"/>
    <lineage>
        <taxon>Bacteria</taxon>
        <taxon>Bacillati</taxon>
        <taxon>Actinomycetota</taxon>
        <taxon>Actinomycetes</taxon>
        <taxon>Pseudonocardiales</taxon>
        <taxon>Pseudonocardiaceae</taxon>
        <taxon>Amycolatopsis</taxon>
    </lineage>
</organism>
<protein>
    <submittedName>
        <fullName evidence="2">Pimeloyl-ACP methyl ester carboxylesterase</fullName>
    </submittedName>
</protein>
<name>A0A1H8YJ47_9PSEU</name>
<evidence type="ECO:0000313" key="3">
    <source>
        <dbReference type="Proteomes" id="UP000198582"/>
    </source>
</evidence>
<dbReference type="InterPro" id="IPR029058">
    <property type="entry name" value="AB_hydrolase_fold"/>
</dbReference>
<accession>A0A1H8YJ47</accession>
<dbReference type="PANTHER" id="PTHR46438">
    <property type="entry name" value="ALPHA/BETA-HYDROLASES SUPERFAMILY PROTEIN"/>
    <property type="match status" value="1"/>
</dbReference>
<sequence length="263" mass="28070">MDDVVYTRVGEGAPLVLIHGVGHRRQAWDPVVPLLAPHRDVIAVDLPGFGESPHRDGAYGIEPALETFARLFRRLGIEKPHVAGNSLGGLLSLALGEAGLVRSVTALSPAGLWTAWQQHYALTVLRTLHTLARHTPERRVRQLATTAAGRKALTGLIYANPAVLTPQVVVDDVRALGRAEGFLPTLAQAKGGFHFTGPVRDDVPVTIAWAERDRVLARPKAEALKAVAPQSRLITLRGCGHVPMSDAPDVVARVLLDGSANAG</sequence>
<proteinExistence type="predicted"/>
<evidence type="ECO:0000313" key="2">
    <source>
        <dbReference type="EMBL" id="SEP52113.1"/>
    </source>
</evidence>
<dbReference type="EMBL" id="FOEF01000018">
    <property type="protein sequence ID" value="SEP52113.1"/>
    <property type="molecule type" value="Genomic_DNA"/>
</dbReference>
<dbReference type="SUPFAM" id="SSF53474">
    <property type="entry name" value="alpha/beta-Hydrolases"/>
    <property type="match status" value="1"/>
</dbReference>
<reference evidence="2 3" key="1">
    <citation type="submission" date="2016-10" db="EMBL/GenBank/DDBJ databases">
        <authorList>
            <person name="de Groot N.N."/>
        </authorList>
    </citation>
    <scope>NUCLEOTIDE SEQUENCE [LARGE SCALE GENOMIC DNA]</scope>
    <source>
        <strain evidence="2 3">DSM 44993</strain>
    </source>
</reference>
<keyword evidence="3" id="KW-1185">Reference proteome</keyword>
<evidence type="ECO:0000259" key="1">
    <source>
        <dbReference type="Pfam" id="PF12697"/>
    </source>
</evidence>
<dbReference type="PRINTS" id="PR00111">
    <property type="entry name" value="ABHYDROLASE"/>
</dbReference>
<feature type="domain" description="AB hydrolase-1" evidence="1">
    <location>
        <begin position="15"/>
        <end position="253"/>
    </location>
</feature>
<gene>
    <name evidence="2" type="ORF">SAMN04489732_118209</name>
</gene>
<dbReference type="Gene3D" id="3.40.50.1820">
    <property type="entry name" value="alpha/beta hydrolase"/>
    <property type="match status" value="1"/>
</dbReference>
<dbReference type="PANTHER" id="PTHR46438:SF11">
    <property type="entry name" value="LIPASE-RELATED"/>
    <property type="match status" value="1"/>
</dbReference>
<dbReference type="InterPro" id="IPR000073">
    <property type="entry name" value="AB_hydrolase_1"/>
</dbReference>
<dbReference type="STRING" id="394193.SAMN04489732_118209"/>
<dbReference type="GO" id="GO:0003824">
    <property type="term" value="F:catalytic activity"/>
    <property type="evidence" value="ECO:0007669"/>
    <property type="project" value="UniProtKB-ARBA"/>
</dbReference>
<dbReference type="Pfam" id="PF12697">
    <property type="entry name" value="Abhydrolase_6"/>
    <property type="match status" value="1"/>
</dbReference>
<dbReference type="RefSeq" id="WP_091624825.1">
    <property type="nucleotide sequence ID" value="NZ_FOEF01000018.1"/>
</dbReference>
<dbReference type="OrthoDB" id="27092at2"/>
<dbReference type="Proteomes" id="UP000198582">
    <property type="component" value="Unassembled WGS sequence"/>
</dbReference>
<dbReference type="AlphaFoldDB" id="A0A1H8YJ47"/>